<name>A0A6M4PJD4_9ACTN</name>
<evidence type="ECO:0000256" key="1">
    <source>
        <dbReference type="SAM" id="MobiDB-lite"/>
    </source>
</evidence>
<dbReference type="InterPro" id="IPR000182">
    <property type="entry name" value="GNAT_dom"/>
</dbReference>
<dbReference type="GO" id="GO:0016747">
    <property type="term" value="F:acyltransferase activity, transferring groups other than amino-acyl groups"/>
    <property type="evidence" value="ECO:0007669"/>
    <property type="project" value="InterPro"/>
</dbReference>
<dbReference type="PROSITE" id="PS51186">
    <property type="entry name" value="GNAT"/>
    <property type="match status" value="1"/>
</dbReference>
<dbReference type="KEGG" id="sarg:HKX69_05530"/>
<dbReference type="EMBL" id="CP053189">
    <property type="protein sequence ID" value="QJS09050.1"/>
    <property type="molecule type" value="Genomic_DNA"/>
</dbReference>
<dbReference type="InterPro" id="IPR050276">
    <property type="entry name" value="MshD_Acetyltransferase"/>
</dbReference>
<dbReference type="Gene3D" id="3.40.630.30">
    <property type="match status" value="1"/>
</dbReference>
<dbReference type="Proteomes" id="UP000502641">
    <property type="component" value="Chromosome"/>
</dbReference>
<dbReference type="PANTHER" id="PTHR43617">
    <property type="entry name" value="L-AMINO ACID N-ACETYLTRANSFERASE"/>
    <property type="match status" value="1"/>
</dbReference>
<accession>A0A6M4PJD4</accession>
<dbReference type="AlphaFoldDB" id="A0A6M4PJD4"/>
<feature type="region of interest" description="Disordered" evidence="1">
    <location>
        <begin position="1"/>
        <end position="25"/>
    </location>
</feature>
<feature type="domain" description="N-acetyltransferase" evidence="2">
    <location>
        <begin position="27"/>
        <end position="191"/>
    </location>
</feature>
<keyword evidence="4" id="KW-1185">Reference proteome</keyword>
<evidence type="ECO:0000259" key="2">
    <source>
        <dbReference type="PROSITE" id="PS51186"/>
    </source>
</evidence>
<dbReference type="Pfam" id="PF00583">
    <property type="entry name" value="Acetyltransf_1"/>
    <property type="match status" value="1"/>
</dbReference>
<dbReference type="CDD" id="cd04301">
    <property type="entry name" value="NAT_SF"/>
    <property type="match status" value="1"/>
</dbReference>
<reference evidence="3 4" key="1">
    <citation type="submission" date="2020-05" db="EMBL/GenBank/DDBJ databases">
        <authorList>
            <person name="Li K."/>
        </authorList>
    </citation>
    <scope>NUCLEOTIDE SEQUENCE [LARGE SCALE GENOMIC DNA]</scope>
    <source>
        <strain evidence="4">jing01</strain>
    </source>
</reference>
<dbReference type="InterPro" id="IPR016181">
    <property type="entry name" value="Acyl_CoA_acyltransferase"/>
</dbReference>
<protein>
    <submittedName>
        <fullName evidence="3">GNAT family N-acetyltransferase</fullName>
    </submittedName>
</protein>
<proteinExistence type="predicted"/>
<evidence type="ECO:0000313" key="3">
    <source>
        <dbReference type="EMBL" id="QJS09050.1"/>
    </source>
</evidence>
<dbReference type="SUPFAM" id="SSF55729">
    <property type="entry name" value="Acyl-CoA N-acyltransferases (Nat)"/>
    <property type="match status" value="1"/>
</dbReference>
<gene>
    <name evidence="3" type="ORF">HKX69_05530</name>
</gene>
<organism evidence="3 4">
    <name type="scientific">Streptomyces argyrophylli</name>
    <dbReference type="NCBI Taxonomy" id="2726118"/>
    <lineage>
        <taxon>Bacteria</taxon>
        <taxon>Bacillati</taxon>
        <taxon>Actinomycetota</taxon>
        <taxon>Actinomycetes</taxon>
        <taxon>Kitasatosporales</taxon>
        <taxon>Streptomycetaceae</taxon>
        <taxon>Streptomyces</taxon>
    </lineage>
</organism>
<feature type="compositionally biased region" description="Basic and acidic residues" evidence="1">
    <location>
        <begin position="1"/>
        <end position="10"/>
    </location>
</feature>
<dbReference type="PANTHER" id="PTHR43617:SF2">
    <property type="entry name" value="UPF0039 PROTEIN SLL0451"/>
    <property type="match status" value="1"/>
</dbReference>
<evidence type="ECO:0000313" key="4">
    <source>
        <dbReference type="Proteomes" id="UP000502641"/>
    </source>
</evidence>
<sequence length="195" mass="21182">MNETTRDGDGPLRAPAPGGGGPPAGVLTVREMTLADCDRVSGIRVRGWQHAYRGLMPQPYLDRLSVGADAERRRARFAEGNGSVVNLVAERDGAVVGWAAYGPYRDGGRRTGDAELYALYVDPARLGGGIGRALLTESAERCRACPRMFLWVLKENVSARRFYERAGFRPDGAEEPFEVDGVAVPEVRYVRTLGG</sequence>